<dbReference type="PANTHER" id="PTHR36978">
    <property type="entry name" value="P-LOOP CONTAINING NUCLEOTIDE TRIPHOSPHATE HYDROLASE"/>
    <property type="match status" value="1"/>
</dbReference>
<accession>A0A1Y1Z8B8</accession>
<dbReference type="OrthoDB" id="408152at2759"/>
<dbReference type="InterPro" id="IPR027417">
    <property type="entry name" value="P-loop_NTPase"/>
</dbReference>
<gene>
    <name evidence="1" type="ORF">K493DRAFT_203324</name>
</gene>
<dbReference type="PANTHER" id="PTHR36978:SF4">
    <property type="entry name" value="P-LOOP CONTAINING NUCLEOSIDE TRIPHOSPHATE HYDROLASE PROTEIN"/>
    <property type="match status" value="1"/>
</dbReference>
<sequence length="235" mass="27018">MPTENTLDVIGAGFGRTGTLTMKVALEKLGYPTFHMIEGVMNPSRYAPLWVEVTQGKRPNWDKIFEGFKATVDNPACWWYKDLMKKYPDAKVVLTVRDPEKWYKSCYDTVFTLHKVMNKAIELGSADERALQIADLVNSTVWGPTGCFQGRFEDKEWMIELFKSHIEEVKRVVPADKLLVFEVKEGWEPLCKFLGKPVPDEPFPHVNDTAEMQGRIDEMLNGFPAEIRKQIEEQL</sequence>
<dbReference type="InParanoid" id="A0A1Y1Z8B8"/>
<dbReference type="Gene3D" id="3.40.50.300">
    <property type="entry name" value="P-loop containing nucleotide triphosphate hydrolases"/>
    <property type="match status" value="1"/>
</dbReference>
<evidence type="ECO:0000313" key="2">
    <source>
        <dbReference type="Proteomes" id="UP000193498"/>
    </source>
</evidence>
<dbReference type="SUPFAM" id="SSF52540">
    <property type="entry name" value="P-loop containing nucleoside triphosphate hydrolases"/>
    <property type="match status" value="1"/>
</dbReference>
<comment type="caution">
    <text evidence="1">The sequence shown here is derived from an EMBL/GenBank/DDBJ whole genome shotgun (WGS) entry which is preliminary data.</text>
</comment>
<evidence type="ECO:0008006" key="3">
    <source>
        <dbReference type="Google" id="ProtNLM"/>
    </source>
</evidence>
<evidence type="ECO:0000313" key="1">
    <source>
        <dbReference type="EMBL" id="ORY06456.1"/>
    </source>
</evidence>
<dbReference type="EMBL" id="MCFE01000016">
    <property type="protein sequence ID" value="ORY06456.1"/>
    <property type="molecule type" value="Genomic_DNA"/>
</dbReference>
<dbReference type="AlphaFoldDB" id="A0A1Y1Z8B8"/>
<proteinExistence type="predicted"/>
<dbReference type="Pfam" id="PF17784">
    <property type="entry name" value="Sulfotransfer_4"/>
    <property type="match status" value="1"/>
</dbReference>
<dbReference type="Proteomes" id="UP000193498">
    <property type="component" value="Unassembled WGS sequence"/>
</dbReference>
<reference evidence="1 2" key="1">
    <citation type="submission" date="2016-07" db="EMBL/GenBank/DDBJ databases">
        <title>Pervasive Adenine N6-methylation of Active Genes in Fungi.</title>
        <authorList>
            <consortium name="DOE Joint Genome Institute"/>
            <person name="Mondo S.J."/>
            <person name="Dannebaum R.O."/>
            <person name="Kuo R.C."/>
            <person name="Labutti K."/>
            <person name="Haridas S."/>
            <person name="Kuo A."/>
            <person name="Salamov A."/>
            <person name="Ahrendt S.R."/>
            <person name="Lipzen A."/>
            <person name="Sullivan W."/>
            <person name="Andreopoulos W.B."/>
            <person name="Clum A."/>
            <person name="Lindquist E."/>
            <person name="Daum C."/>
            <person name="Ramamoorthy G.K."/>
            <person name="Gryganskyi A."/>
            <person name="Culley D."/>
            <person name="Magnuson J.K."/>
            <person name="James T.Y."/>
            <person name="O'Malley M.A."/>
            <person name="Stajich J.E."/>
            <person name="Spatafora J.W."/>
            <person name="Visel A."/>
            <person name="Grigoriev I.V."/>
        </authorList>
    </citation>
    <scope>NUCLEOTIDE SEQUENCE [LARGE SCALE GENOMIC DNA]</scope>
    <source>
        <strain evidence="1 2">CBS 931.73</strain>
    </source>
</reference>
<keyword evidence="2" id="KW-1185">Reference proteome</keyword>
<protein>
    <recommendedName>
        <fullName evidence="3">P-loop containing nucleoside triphosphate hydrolase protein</fullName>
    </recommendedName>
</protein>
<name>A0A1Y1Z8B8_9FUNG</name>
<organism evidence="1 2">
    <name type="scientific">Basidiobolus meristosporus CBS 931.73</name>
    <dbReference type="NCBI Taxonomy" id="1314790"/>
    <lineage>
        <taxon>Eukaryota</taxon>
        <taxon>Fungi</taxon>
        <taxon>Fungi incertae sedis</taxon>
        <taxon>Zoopagomycota</taxon>
        <taxon>Entomophthoromycotina</taxon>
        <taxon>Basidiobolomycetes</taxon>
        <taxon>Basidiobolales</taxon>
        <taxon>Basidiobolaceae</taxon>
        <taxon>Basidiobolus</taxon>
    </lineage>
</organism>
<dbReference type="InterPro" id="IPR040632">
    <property type="entry name" value="Sulfotransfer_4"/>
</dbReference>
<dbReference type="STRING" id="1314790.A0A1Y1Z8B8"/>